<dbReference type="AlphaFoldDB" id="A0AAD6VHH1"/>
<name>A0AAD6VHH1_9AGAR</name>
<sequence>MLTSQRGGGDFLCPQVVPTFGLERERQAQSYVRSLLLECTLELVRMRDAEGLGRDINLPRQPQQSRNRAAPGPTPLRNSGKDVEVGHCGRSFLDGNLIYMAATRRDMAATWPHQCRSCVTLPQRPTQFVLVADKVILKGNFAEFSSGTTSKFKELIGEKKELLWAVTVLITVQRRGAENVNIVDMDGDDDADE</sequence>
<feature type="region of interest" description="Disordered" evidence="1">
    <location>
        <begin position="54"/>
        <end position="83"/>
    </location>
</feature>
<organism evidence="2 3">
    <name type="scientific">Mycena pura</name>
    <dbReference type="NCBI Taxonomy" id="153505"/>
    <lineage>
        <taxon>Eukaryota</taxon>
        <taxon>Fungi</taxon>
        <taxon>Dikarya</taxon>
        <taxon>Basidiomycota</taxon>
        <taxon>Agaricomycotina</taxon>
        <taxon>Agaricomycetes</taxon>
        <taxon>Agaricomycetidae</taxon>
        <taxon>Agaricales</taxon>
        <taxon>Marasmiineae</taxon>
        <taxon>Mycenaceae</taxon>
        <taxon>Mycena</taxon>
    </lineage>
</organism>
<dbReference type="EMBL" id="JARJCW010000022">
    <property type="protein sequence ID" value="KAJ7213094.1"/>
    <property type="molecule type" value="Genomic_DNA"/>
</dbReference>
<accession>A0AAD6VHH1</accession>
<proteinExistence type="predicted"/>
<comment type="caution">
    <text evidence="2">The sequence shown here is derived from an EMBL/GenBank/DDBJ whole genome shotgun (WGS) entry which is preliminary data.</text>
</comment>
<protein>
    <submittedName>
        <fullName evidence="2">Uncharacterized protein</fullName>
    </submittedName>
</protein>
<evidence type="ECO:0000256" key="1">
    <source>
        <dbReference type="SAM" id="MobiDB-lite"/>
    </source>
</evidence>
<gene>
    <name evidence="2" type="ORF">GGX14DRAFT_393290</name>
</gene>
<dbReference type="Proteomes" id="UP001219525">
    <property type="component" value="Unassembled WGS sequence"/>
</dbReference>
<keyword evidence="3" id="KW-1185">Reference proteome</keyword>
<evidence type="ECO:0000313" key="3">
    <source>
        <dbReference type="Proteomes" id="UP001219525"/>
    </source>
</evidence>
<reference evidence="2" key="1">
    <citation type="submission" date="2023-03" db="EMBL/GenBank/DDBJ databases">
        <title>Massive genome expansion in bonnet fungi (Mycena s.s.) driven by repeated elements and novel gene families across ecological guilds.</title>
        <authorList>
            <consortium name="Lawrence Berkeley National Laboratory"/>
            <person name="Harder C.B."/>
            <person name="Miyauchi S."/>
            <person name="Viragh M."/>
            <person name="Kuo A."/>
            <person name="Thoen E."/>
            <person name="Andreopoulos B."/>
            <person name="Lu D."/>
            <person name="Skrede I."/>
            <person name="Drula E."/>
            <person name="Henrissat B."/>
            <person name="Morin E."/>
            <person name="Kohler A."/>
            <person name="Barry K."/>
            <person name="LaButti K."/>
            <person name="Morin E."/>
            <person name="Salamov A."/>
            <person name="Lipzen A."/>
            <person name="Mereny Z."/>
            <person name="Hegedus B."/>
            <person name="Baldrian P."/>
            <person name="Stursova M."/>
            <person name="Weitz H."/>
            <person name="Taylor A."/>
            <person name="Grigoriev I.V."/>
            <person name="Nagy L.G."/>
            <person name="Martin F."/>
            <person name="Kauserud H."/>
        </authorList>
    </citation>
    <scope>NUCLEOTIDE SEQUENCE</scope>
    <source>
        <strain evidence="2">9144</strain>
    </source>
</reference>
<evidence type="ECO:0000313" key="2">
    <source>
        <dbReference type="EMBL" id="KAJ7213094.1"/>
    </source>
</evidence>